<keyword evidence="3" id="KW-1185">Reference proteome</keyword>
<protein>
    <submittedName>
        <fullName evidence="2">Uncharacterized protein</fullName>
    </submittedName>
</protein>
<dbReference type="AlphaFoldDB" id="C7ZF39"/>
<dbReference type="HOGENOM" id="CLU_035263_2_1_1"/>
<dbReference type="InterPro" id="IPR022085">
    <property type="entry name" value="OpdG"/>
</dbReference>
<reference evidence="2 3" key="1">
    <citation type="journal article" date="2009" name="PLoS Genet.">
        <title>The genome of Nectria haematococca: contribution of supernumerary chromosomes to gene expansion.</title>
        <authorList>
            <person name="Coleman J.J."/>
            <person name="Rounsley S.D."/>
            <person name="Rodriguez-Carres M."/>
            <person name="Kuo A."/>
            <person name="Wasmann C.C."/>
            <person name="Grimwood J."/>
            <person name="Schmutz J."/>
            <person name="Taga M."/>
            <person name="White G.J."/>
            <person name="Zhou S."/>
            <person name="Schwartz D.C."/>
            <person name="Freitag M."/>
            <person name="Ma L.J."/>
            <person name="Danchin E.G."/>
            <person name="Henrissat B."/>
            <person name="Coutinho P.M."/>
            <person name="Nelson D.R."/>
            <person name="Straney D."/>
            <person name="Napoli C.A."/>
            <person name="Barker B.M."/>
            <person name="Gribskov M."/>
            <person name="Rep M."/>
            <person name="Kroken S."/>
            <person name="Molnar I."/>
            <person name="Rensing C."/>
            <person name="Kennell J.C."/>
            <person name="Zamora J."/>
            <person name="Farman M.L."/>
            <person name="Selker E.U."/>
            <person name="Salamov A."/>
            <person name="Shapiro H."/>
            <person name="Pangilinan J."/>
            <person name="Lindquist E."/>
            <person name="Lamers C."/>
            <person name="Grigoriev I.V."/>
            <person name="Geiser D.M."/>
            <person name="Covert S.F."/>
            <person name="Temporini E."/>
            <person name="Vanetten H.D."/>
        </authorList>
    </citation>
    <scope>NUCLEOTIDE SEQUENCE [LARGE SCALE GENOMIC DNA]</scope>
    <source>
        <strain evidence="3">ATCC MYA-4622 / CBS 123669 / FGSC 9596 / NRRL 45880 / 77-13-4</strain>
    </source>
</reference>
<gene>
    <name evidence="2" type="ORF">NECHADRAFT_86380</name>
</gene>
<dbReference type="STRING" id="660122.C7ZF39"/>
<dbReference type="EMBL" id="GG698922">
    <property type="protein sequence ID" value="EEU37499.1"/>
    <property type="molecule type" value="Genomic_DNA"/>
</dbReference>
<dbReference type="PANTHER" id="PTHR38797:SF4">
    <property type="entry name" value="NUCLEAR PORE COMPLEX PROTEIN NUP85"/>
    <property type="match status" value="1"/>
</dbReference>
<proteinExistence type="predicted"/>
<dbReference type="GeneID" id="9665317"/>
<dbReference type="Pfam" id="PF12311">
    <property type="entry name" value="DUF3632"/>
    <property type="match status" value="1"/>
</dbReference>
<evidence type="ECO:0000313" key="2">
    <source>
        <dbReference type="EMBL" id="EEU37499.1"/>
    </source>
</evidence>
<organism evidence="2 3">
    <name type="scientific">Fusarium vanettenii (strain ATCC MYA-4622 / CBS 123669 / FGSC 9596 / NRRL 45880 / 77-13-4)</name>
    <name type="common">Fusarium solani subsp. pisi</name>
    <dbReference type="NCBI Taxonomy" id="660122"/>
    <lineage>
        <taxon>Eukaryota</taxon>
        <taxon>Fungi</taxon>
        <taxon>Dikarya</taxon>
        <taxon>Ascomycota</taxon>
        <taxon>Pezizomycotina</taxon>
        <taxon>Sordariomycetes</taxon>
        <taxon>Hypocreomycetidae</taxon>
        <taxon>Hypocreales</taxon>
        <taxon>Nectriaceae</taxon>
        <taxon>Fusarium</taxon>
        <taxon>Fusarium solani species complex</taxon>
        <taxon>Fusarium vanettenii</taxon>
    </lineage>
</organism>
<sequence length="324" mass="37313">MSDHINLDGLIYSEDDDSIKRLVDVIKVGLGRSGDVPTKAAALADDIRRLGATYSATGQSWEIVPNLCSIVVSVAHRLPPDHPWQDTFVQAMQNLQQTDMDDEQESDEYDEQESDEYDEQESDEYDEQESDGDDEQESDEYDGQESDGDDELLDENWKNLLALGIYMRDFWFDPTWRDGWTPEDVSRWENLNSFAARFKTETFVPWLNFPIWQLRDGLEEKLDKGPILNSRLWIATEWILFYGELIFERQASEEECNESSARSLRGGSLCLGIKPLSSARLAFWKKRLLEMLDDREALELSDGLAERVAKSAEKIDEFQNSQPQ</sequence>
<name>C7ZF39_FUSV7</name>
<feature type="region of interest" description="Disordered" evidence="1">
    <location>
        <begin position="98"/>
        <end position="151"/>
    </location>
</feature>
<dbReference type="OrthoDB" id="3350591at2759"/>
<dbReference type="PANTHER" id="PTHR38797">
    <property type="entry name" value="NUCLEAR PORE COMPLEX PROTEIN NUP85-RELATED"/>
    <property type="match status" value="1"/>
</dbReference>
<dbReference type="Proteomes" id="UP000005206">
    <property type="component" value="Chromosome 11"/>
</dbReference>
<dbReference type="KEGG" id="nhe:NECHADRAFT_86380"/>
<dbReference type="VEuPathDB" id="FungiDB:NECHADRAFT_86380"/>
<dbReference type="InterPro" id="IPR053204">
    <property type="entry name" value="Oxopyrrolidines_Biosynth-assoc"/>
</dbReference>
<evidence type="ECO:0000256" key="1">
    <source>
        <dbReference type="SAM" id="MobiDB-lite"/>
    </source>
</evidence>
<dbReference type="RefSeq" id="XP_003043212.1">
    <property type="nucleotide sequence ID" value="XM_003043166.1"/>
</dbReference>
<dbReference type="OMA" id="WRELPIW"/>
<accession>C7ZF39</accession>
<feature type="compositionally biased region" description="Acidic residues" evidence="1">
    <location>
        <begin position="99"/>
        <end position="151"/>
    </location>
</feature>
<evidence type="ECO:0000313" key="3">
    <source>
        <dbReference type="Proteomes" id="UP000005206"/>
    </source>
</evidence>
<dbReference type="InParanoid" id="C7ZF39"/>
<dbReference type="eggNOG" id="ENOG502S7Q5">
    <property type="taxonomic scope" value="Eukaryota"/>
</dbReference>